<reference evidence="3" key="1">
    <citation type="journal article" date="2011" name="J. Bacteriol.">
        <title>Whole-genome sequences of thirteen isolates of Borrelia burgdorferi.</title>
        <authorList>
            <person name="Schutzer S.E."/>
            <person name="Fraser-Liggett C.M."/>
            <person name="Casjens S.R."/>
            <person name="Qiu W.G."/>
            <person name="Dunn J.J."/>
            <person name="Mongodin E.F."/>
            <person name="Luft B.J."/>
        </authorList>
    </citation>
    <scope>NUCLEOTIDE SEQUENCE [LARGE SCALE GENOMIC DNA]</scope>
    <source>
        <strain evidence="3">297</strain>
        <plasmid evidence="1">297_cp32-1</plasmid>
        <plasmid evidence="2">297_cp32-12</plasmid>
        <plasmid evidence="3">297_cp32-5</plasmid>
    </source>
</reference>
<geneLocation type="plasmid" evidence="3">
    <name>297_cp32-5</name>
</geneLocation>
<keyword evidence="3" id="KW-0614">Plasmid</keyword>
<dbReference type="AlphaFoldDB" id="A0A9N7G4D0"/>
<dbReference type="EMBL" id="CP002255">
    <property type="protein sequence ID" value="ADQ44467.1"/>
    <property type="molecule type" value="Genomic_DNA"/>
</dbReference>
<gene>
    <name evidence="1" type="ORF">Bbu297_P41</name>
    <name evidence="3" type="ORF">Bbu297_V41</name>
    <name evidence="2" type="ORF">Bbu297_X41</name>
</gene>
<protein>
    <submittedName>
        <fullName evidence="3">Uncharacterized protein</fullName>
    </submittedName>
</protein>
<proteinExistence type="predicted"/>
<evidence type="ECO:0000313" key="3">
    <source>
        <dbReference type="EMBL" id="ADQ44624.1"/>
    </source>
</evidence>
<dbReference type="EMBL" id="CP002261">
    <property type="protein sequence ID" value="ADQ44624.1"/>
    <property type="molecule type" value="Genomic_DNA"/>
</dbReference>
<evidence type="ECO:0000313" key="1">
    <source>
        <dbReference type="EMBL" id="ADQ44428.1"/>
    </source>
</evidence>
<sequence length="193" mass="23413">MLKILFIYILSRVMMNINEISDFYDNLYKKTKKEIDKLINKLYLTSQITLKQKRQIYSAVEKMQKYVIKTGKSVFLESEKEFVKDTLKRKNLTKKFQSFKVDFSYKEGMLEKCLERLGEDKSIEFLIFVCQILNGIREKVSELDFQIDAIKEFRDILFLSIHYYDKRLFTSKNLMNEMKYFFEKVELIYSYMQ</sequence>
<organism evidence="3">
    <name type="scientific">Borreliella burgdorferi 297</name>
    <dbReference type="NCBI Taxonomy" id="521009"/>
    <lineage>
        <taxon>Bacteria</taxon>
        <taxon>Pseudomonadati</taxon>
        <taxon>Spirochaetota</taxon>
        <taxon>Spirochaetia</taxon>
        <taxon>Spirochaetales</taxon>
        <taxon>Borreliaceae</taxon>
        <taxon>Borreliella</taxon>
    </lineage>
</organism>
<dbReference type="InterPro" id="IPR006951">
    <property type="entry name" value="DUF643"/>
</dbReference>
<geneLocation type="plasmid" evidence="1">
    <name>297_cp32-1</name>
</geneLocation>
<geneLocation type="plasmid" evidence="2">
    <name>297_cp32-12</name>
</geneLocation>
<accession>A0A9N7G4D0</accession>
<name>A0A9N7G4D0_BORBG</name>
<dbReference type="Pfam" id="PF04867">
    <property type="entry name" value="DUF643"/>
    <property type="match status" value="1"/>
</dbReference>
<dbReference type="EMBL" id="CP002254">
    <property type="protein sequence ID" value="ADQ44428.1"/>
    <property type="molecule type" value="Genomic_DNA"/>
</dbReference>
<evidence type="ECO:0000313" key="2">
    <source>
        <dbReference type="EMBL" id="ADQ44467.1"/>
    </source>
</evidence>